<dbReference type="Gene3D" id="3.40.50.720">
    <property type="entry name" value="NAD(P)-binding Rossmann-like Domain"/>
    <property type="match status" value="1"/>
</dbReference>
<keyword evidence="3" id="KW-1185">Reference proteome</keyword>
<name>A0A3M7SDF8_BRAPC</name>
<evidence type="ECO:0000256" key="1">
    <source>
        <dbReference type="SAM" id="Phobius"/>
    </source>
</evidence>
<evidence type="ECO:0000313" key="2">
    <source>
        <dbReference type="EMBL" id="RNA33578.1"/>
    </source>
</evidence>
<dbReference type="Proteomes" id="UP000276133">
    <property type="component" value="Unassembled WGS sequence"/>
</dbReference>
<keyword evidence="1" id="KW-0812">Transmembrane</keyword>
<comment type="caution">
    <text evidence="2">The sequence shown here is derived from an EMBL/GenBank/DDBJ whole genome shotgun (WGS) entry which is preliminary data.</text>
</comment>
<gene>
    <name evidence="2" type="ORF">BpHYR1_012160</name>
</gene>
<feature type="transmembrane region" description="Helical" evidence="1">
    <location>
        <begin position="12"/>
        <end position="30"/>
    </location>
</feature>
<reference evidence="2 3" key="1">
    <citation type="journal article" date="2018" name="Sci. Rep.">
        <title>Genomic signatures of local adaptation to the degree of environmental predictability in rotifers.</title>
        <authorList>
            <person name="Franch-Gras L."/>
            <person name="Hahn C."/>
            <person name="Garcia-Roger E.M."/>
            <person name="Carmona M.J."/>
            <person name="Serra M."/>
            <person name="Gomez A."/>
        </authorList>
    </citation>
    <scope>NUCLEOTIDE SEQUENCE [LARGE SCALE GENOMIC DNA]</scope>
    <source>
        <strain evidence="2">HYR1</strain>
    </source>
</reference>
<organism evidence="2 3">
    <name type="scientific">Brachionus plicatilis</name>
    <name type="common">Marine rotifer</name>
    <name type="synonym">Brachionus muelleri</name>
    <dbReference type="NCBI Taxonomy" id="10195"/>
    <lineage>
        <taxon>Eukaryota</taxon>
        <taxon>Metazoa</taxon>
        <taxon>Spiralia</taxon>
        <taxon>Gnathifera</taxon>
        <taxon>Rotifera</taxon>
        <taxon>Eurotatoria</taxon>
        <taxon>Monogononta</taxon>
        <taxon>Pseudotrocha</taxon>
        <taxon>Ploima</taxon>
        <taxon>Brachionidae</taxon>
        <taxon>Brachionus</taxon>
    </lineage>
</organism>
<dbReference type="EMBL" id="REGN01001615">
    <property type="protein sequence ID" value="RNA33578.1"/>
    <property type="molecule type" value="Genomic_DNA"/>
</dbReference>
<protein>
    <submittedName>
        <fullName evidence="2">NAD(P) transhydrogenase</fullName>
    </submittedName>
</protein>
<dbReference type="AlphaFoldDB" id="A0A3M7SDF8"/>
<accession>A0A3M7SDF8</accession>
<sequence>MPLLLGFCNKFLFLTVIFYLVCLAFMFSSMENSTSYKALLLAANNYARFLTGQITKAEKVLSCKVMVKDGGFDCLSFIELLKT</sequence>
<evidence type="ECO:0000313" key="3">
    <source>
        <dbReference type="Proteomes" id="UP000276133"/>
    </source>
</evidence>
<proteinExistence type="predicted"/>
<keyword evidence="1" id="KW-0472">Membrane</keyword>
<keyword evidence="1" id="KW-1133">Transmembrane helix</keyword>